<dbReference type="InterPro" id="IPR004839">
    <property type="entry name" value="Aminotransferase_I/II_large"/>
</dbReference>
<dbReference type="PANTHER" id="PTHR46577:SF1">
    <property type="entry name" value="HTH-TYPE TRANSCRIPTIONAL REGULATORY PROTEIN GABR"/>
    <property type="match status" value="1"/>
</dbReference>
<dbReference type="AlphaFoldDB" id="A0A4Q7UV94"/>
<dbReference type="InterPro" id="IPR000524">
    <property type="entry name" value="Tscrpt_reg_HTH_GntR"/>
</dbReference>
<evidence type="ECO:0000256" key="3">
    <source>
        <dbReference type="ARBA" id="ARBA00023015"/>
    </source>
</evidence>
<dbReference type="GO" id="GO:0003677">
    <property type="term" value="F:DNA binding"/>
    <property type="evidence" value="ECO:0007669"/>
    <property type="project" value="UniProtKB-KW"/>
</dbReference>
<name>A0A4Q7UV94_PSEST</name>
<dbReference type="CDD" id="cd00609">
    <property type="entry name" value="AAT_like"/>
    <property type="match status" value="1"/>
</dbReference>
<keyword evidence="2" id="KW-0663">Pyridoxal phosphate</keyword>
<dbReference type="Gene3D" id="1.10.10.10">
    <property type="entry name" value="Winged helix-like DNA-binding domain superfamily/Winged helix DNA-binding domain"/>
    <property type="match status" value="1"/>
</dbReference>
<dbReference type="PROSITE" id="PS50949">
    <property type="entry name" value="HTH_GNTR"/>
    <property type="match status" value="1"/>
</dbReference>
<dbReference type="Pfam" id="PF00155">
    <property type="entry name" value="Aminotran_1_2"/>
    <property type="match status" value="1"/>
</dbReference>
<dbReference type="InterPro" id="IPR015421">
    <property type="entry name" value="PyrdxlP-dep_Trfase_major"/>
</dbReference>
<sequence length="463" mass="49011">MQIGAASLAAQLGDWRDVPEPAHRALANRLRLLVQDGRLPLSVRLPGERDLAAAVGVSRTTVGAAYAALREEGYLSSRERSRSAVRLPRGPTDAEHADTGSDTIDLSVASSPAPGPFLADALGRAMTMLARHLPRVGYDLVGIPELRAAVADRFTARGVPTTPGQIMVTSGAQHALSLLVRTLAAPRDRVLVDHPTYPQALAALSRAAVRISPVALRDGGWDLPALADASRGCALAYLVPDFHNPTGYCMDTAAREALRLGCPVIVDETLAELALDIDPPAPVAAFLPEAITIGSLSKVVWGGLRVGWIRAATPTIQRLTRARATGDLGTSVIDQLVSTVLLEQLDSHLPHRRDELRGRRAHLLQLLGDRFPSWTVSPGPGGLSLWVGLDAPISSALAAAAPDHGLRLAAGPRFGLGGAFERHLRLPYGLPEPLTTEAFARLRSTADDLGARRTRVGPSTPAV</sequence>
<dbReference type="PRINTS" id="PR00035">
    <property type="entry name" value="HTHGNTR"/>
</dbReference>
<evidence type="ECO:0000256" key="5">
    <source>
        <dbReference type="ARBA" id="ARBA00023163"/>
    </source>
</evidence>
<protein>
    <submittedName>
        <fullName evidence="8">GntR family transcriptional regulator</fullName>
    </submittedName>
</protein>
<evidence type="ECO:0000313" key="8">
    <source>
        <dbReference type="EMBL" id="RZT85695.1"/>
    </source>
</evidence>
<proteinExistence type="inferred from homology"/>
<comment type="caution">
    <text evidence="8">The sequence shown here is derived from an EMBL/GenBank/DDBJ whole genome shotgun (WGS) entry which is preliminary data.</text>
</comment>
<evidence type="ECO:0000256" key="2">
    <source>
        <dbReference type="ARBA" id="ARBA00022898"/>
    </source>
</evidence>
<feature type="domain" description="HTH gntR-type" evidence="7">
    <location>
        <begin position="20"/>
        <end position="88"/>
    </location>
</feature>
<evidence type="ECO:0000256" key="1">
    <source>
        <dbReference type="ARBA" id="ARBA00005384"/>
    </source>
</evidence>
<dbReference type="Proteomes" id="UP000291591">
    <property type="component" value="Unassembled WGS sequence"/>
</dbReference>
<dbReference type="RefSeq" id="WP_130290114.1">
    <property type="nucleotide sequence ID" value="NZ_SHKL01000001.1"/>
</dbReference>
<keyword evidence="4" id="KW-0238">DNA-binding</keyword>
<dbReference type="SUPFAM" id="SSF46785">
    <property type="entry name" value="Winged helix' DNA-binding domain"/>
    <property type="match status" value="1"/>
</dbReference>
<gene>
    <name evidence="8" type="ORF">EV383_2574</name>
</gene>
<evidence type="ECO:0000256" key="6">
    <source>
        <dbReference type="SAM" id="MobiDB-lite"/>
    </source>
</evidence>
<comment type="similarity">
    <text evidence="1">In the C-terminal section; belongs to the class-I pyridoxal-phosphate-dependent aminotransferase family.</text>
</comment>
<keyword evidence="9" id="KW-1185">Reference proteome</keyword>
<accession>A0A4Q7UV94</accession>
<keyword evidence="5" id="KW-0804">Transcription</keyword>
<evidence type="ECO:0000313" key="9">
    <source>
        <dbReference type="Proteomes" id="UP000291591"/>
    </source>
</evidence>
<dbReference type="CDD" id="cd07377">
    <property type="entry name" value="WHTH_GntR"/>
    <property type="match status" value="1"/>
</dbReference>
<organism evidence="8 9">
    <name type="scientific">Pseudonocardia sediminis</name>
    <dbReference type="NCBI Taxonomy" id="1397368"/>
    <lineage>
        <taxon>Bacteria</taxon>
        <taxon>Bacillati</taxon>
        <taxon>Actinomycetota</taxon>
        <taxon>Actinomycetes</taxon>
        <taxon>Pseudonocardiales</taxon>
        <taxon>Pseudonocardiaceae</taxon>
        <taxon>Pseudonocardia</taxon>
    </lineage>
</organism>
<dbReference type="Gene3D" id="3.40.640.10">
    <property type="entry name" value="Type I PLP-dependent aspartate aminotransferase-like (Major domain)"/>
    <property type="match status" value="1"/>
</dbReference>
<dbReference type="InterPro" id="IPR036390">
    <property type="entry name" value="WH_DNA-bd_sf"/>
</dbReference>
<dbReference type="GO" id="GO:0003700">
    <property type="term" value="F:DNA-binding transcription factor activity"/>
    <property type="evidence" value="ECO:0007669"/>
    <property type="project" value="InterPro"/>
</dbReference>
<evidence type="ECO:0000259" key="7">
    <source>
        <dbReference type="PROSITE" id="PS50949"/>
    </source>
</evidence>
<dbReference type="PANTHER" id="PTHR46577">
    <property type="entry name" value="HTH-TYPE TRANSCRIPTIONAL REGULATORY PROTEIN GABR"/>
    <property type="match status" value="1"/>
</dbReference>
<dbReference type="EMBL" id="SHKL01000001">
    <property type="protein sequence ID" value="RZT85695.1"/>
    <property type="molecule type" value="Genomic_DNA"/>
</dbReference>
<dbReference type="SMART" id="SM00345">
    <property type="entry name" value="HTH_GNTR"/>
    <property type="match status" value="1"/>
</dbReference>
<evidence type="ECO:0000256" key="4">
    <source>
        <dbReference type="ARBA" id="ARBA00023125"/>
    </source>
</evidence>
<dbReference type="InterPro" id="IPR051446">
    <property type="entry name" value="HTH_trans_reg/aminotransferase"/>
</dbReference>
<dbReference type="SUPFAM" id="SSF53383">
    <property type="entry name" value="PLP-dependent transferases"/>
    <property type="match status" value="1"/>
</dbReference>
<dbReference type="Pfam" id="PF00392">
    <property type="entry name" value="GntR"/>
    <property type="match status" value="1"/>
</dbReference>
<feature type="region of interest" description="Disordered" evidence="6">
    <location>
        <begin position="79"/>
        <end position="106"/>
    </location>
</feature>
<dbReference type="OrthoDB" id="199743at2"/>
<reference evidence="8 9" key="1">
    <citation type="submission" date="2019-02" db="EMBL/GenBank/DDBJ databases">
        <title>Sequencing the genomes of 1000 actinobacteria strains.</title>
        <authorList>
            <person name="Klenk H.-P."/>
        </authorList>
    </citation>
    <scope>NUCLEOTIDE SEQUENCE [LARGE SCALE GENOMIC DNA]</scope>
    <source>
        <strain evidence="8 9">DSM 45779</strain>
    </source>
</reference>
<dbReference type="InterPro" id="IPR036388">
    <property type="entry name" value="WH-like_DNA-bd_sf"/>
</dbReference>
<dbReference type="InterPro" id="IPR015424">
    <property type="entry name" value="PyrdxlP-dep_Trfase"/>
</dbReference>
<keyword evidence="3" id="KW-0805">Transcription regulation</keyword>
<dbReference type="GO" id="GO:0030170">
    <property type="term" value="F:pyridoxal phosphate binding"/>
    <property type="evidence" value="ECO:0007669"/>
    <property type="project" value="InterPro"/>
</dbReference>